<evidence type="ECO:0000313" key="2">
    <source>
        <dbReference type="Proteomes" id="UP000821865"/>
    </source>
</evidence>
<gene>
    <name evidence="1" type="ORF">HPB49_009273</name>
</gene>
<dbReference type="Proteomes" id="UP000821865">
    <property type="component" value="Chromosome 8"/>
</dbReference>
<accession>A0ACB8C8M5</accession>
<dbReference type="EMBL" id="CM023477">
    <property type="protein sequence ID" value="KAH7937239.1"/>
    <property type="molecule type" value="Genomic_DNA"/>
</dbReference>
<proteinExistence type="predicted"/>
<evidence type="ECO:0000313" key="1">
    <source>
        <dbReference type="EMBL" id="KAH7937239.1"/>
    </source>
</evidence>
<name>A0ACB8C8M5_DERSI</name>
<protein>
    <submittedName>
        <fullName evidence="1">Uncharacterized protein</fullName>
    </submittedName>
</protein>
<reference evidence="1" key="1">
    <citation type="submission" date="2020-05" db="EMBL/GenBank/DDBJ databases">
        <title>Large-scale comparative analyses of tick genomes elucidate their genetic diversity and vector capacities.</title>
        <authorList>
            <person name="Jia N."/>
            <person name="Wang J."/>
            <person name="Shi W."/>
            <person name="Du L."/>
            <person name="Sun Y."/>
            <person name="Zhan W."/>
            <person name="Jiang J."/>
            <person name="Wang Q."/>
            <person name="Zhang B."/>
            <person name="Ji P."/>
            <person name="Sakyi L.B."/>
            <person name="Cui X."/>
            <person name="Yuan T."/>
            <person name="Jiang B."/>
            <person name="Yang W."/>
            <person name="Lam T.T.-Y."/>
            <person name="Chang Q."/>
            <person name="Ding S."/>
            <person name="Wang X."/>
            <person name="Zhu J."/>
            <person name="Ruan X."/>
            <person name="Zhao L."/>
            <person name="Wei J."/>
            <person name="Que T."/>
            <person name="Du C."/>
            <person name="Cheng J."/>
            <person name="Dai P."/>
            <person name="Han X."/>
            <person name="Huang E."/>
            <person name="Gao Y."/>
            <person name="Liu J."/>
            <person name="Shao H."/>
            <person name="Ye R."/>
            <person name="Li L."/>
            <person name="Wei W."/>
            <person name="Wang X."/>
            <person name="Wang C."/>
            <person name="Yang T."/>
            <person name="Huo Q."/>
            <person name="Li W."/>
            <person name="Guo W."/>
            <person name="Chen H."/>
            <person name="Zhou L."/>
            <person name="Ni X."/>
            <person name="Tian J."/>
            <person name="Zhou Y."/>
            <person name="Sheng Y."/>
            <person name="Liu T."/>
            <person name="Pan Y."/>
            <person name="Xia L."/>
            <person name="Li J."/>
            <person name="Zhao F."/>
            <person name="Cao W."/>
        </authorList>
    </citation>
    <scope>NUCLEOTIDE SEQUENCE</scope>
    <source>
        <strain evidence="1">Dsil-2018</strain>
    </source>
</reference>
<keyword evidence="2" id="KW-1185">Reference proteome</keyword>
<comment type="caution">
    <text evidence="1">The sequence shown here is derived from an EMBL/GenBank/DDBJ whole genome shotgun (WGS) entry which is preliminary data.</text>
</comment>
<sequence length="104" mass="11313">MRAIVYPVTDGSTVVEGWDVPVIFSNNCAFTVVVYVAGHSLAHESAHHHIICSKLSHEGSSPSRYITLPLSDGVVSSARTVMTPRHTSPLSLTWPGEERSQISR</sequence>
<organism evidence="1 2">
    <name type="scientific">Dermacentor silvarum</name>
    <name type="common">Tick</name>
    <dbReference type="NCBI Taxonomy" id="543639"/>
    <lineage>
        <taxon>Eukaryota</taxon>
        <taxon>Metazoa</taxon>
        <taxon>Ecdysozoa</taxon>
        <taxon>Arthropoda</taxon>
        <taxon>Chelicerata</taxon>
        <taxon>Arachnida</taxon>
        <taxon>Acari</taxon>
        <taxon>Parasitiformes</taxon>
        <taxon>Ixodida</taxon>
        <taxon>Ixodoidea</taxon>
        <taxon>Ixodidae</taxon>
        <taxon>Rhipicephalinae</taxon>
        <taxon>Dermacentor</taxon>
    </lineage>
</organism>